<protein>
    <submittedName>
        <fullName evidence="1">Uncharacterized protein</fullName>
    </submittedName>
</protein>
<dbReference type="EMBL" id="SMKR01000088">
    <property type="protein sequence ID" value="TDD21779.1"/>
    <property type="molecule type" value="Genomic_DNA"/>
</dbReference>
<dbReference type="Proteomes" id="UP000295172">
    <property type="component" value="Unassembled WGS sequence"/>
</dbReference>
<keyword evidence="2" id="KW-1185">Reference proteome</keyword>
<dbReference type="RefSeq" id="WP_132322506.1">
    <property type="nucleotide sequence ID" value="NZ_SMKR01000088.1"/>
</dbReference>
<sequence length="61" mass="6551">MNAVGLETTAFEGVVHRLPGVGDVAAVCPAVRGWRLGPRPARRRVPRAGAQFEELLLAARM</sequence>
<comment type="caution">
    <text evidence="1">The sequence shown here is derived from an EMBL/GenBank/DDBJ whole genome shotgun (WGS) entry which is preliminary data.</text>
</comment>
<organism evidence="1 2">
    <name type="scientific">Kribbella turkmenica</name>
    <dbReference type="NCBI Taxonomy" id="2530375"/>
    <lineage>
        <taxon>Bacteria</taxon>
        <taxon>Bacillati</taxon>
        <taxon>Actinomycetota</taxon>
        <taxon>Actinomycetes</taxon>
        <taxon>Propionibacteriales</taxon>
        <taxon>Kribbellaceae</taxon>
        <taxon>Kribbella</taxon>
    </lineage>
</organism>
<reference evidence="1 2" key="1">
    <citation type="submission" date="2019-02" db="EMBL/GenBank/DDBJ databases">
        <title>Draft genome sequences of novel Actinobacteria.</title>
        <authorList>
            <person name="Sahin N."/>
            <person name="Ay H."/>
            <person name="Saygin H."/>
        </authorList>
    </citation>
    <scope>NUCLEOTIDE SEQUENCE [LARGE SCALE GENOMIC DNA]</scope>
    <source>
        <strain evidence="1 2">16K104</strain>
    </source>
</reference>
<accession>A0A4R4WVK7</accession>
<name>A0A4R4WVK7_9ACTN</name>
<evidence type="ECO:0000313" key="1">
    <source>
        <dbReference type="EMBL" id="TDD21779.1"/>
    </source>
</evidence>
<dbReference type="AlphaFoldDB" id="A0A4R4WVK7"/>
<evidence type="ECO:0000313" key="2">
    <source>
        <dbReference type="Proteomes" id="UP000295172"/>
    </source>
</evidence>
<proteinExistence type="predicted"/>
<gene>
    <name evidence="1" type="ORF">E1218_20420</name>
</gene>